<evidence type="ECO:0000256" key="2">
    <source>
        <dbReference type="ARBA" id="ARBA00022598"/>
    </source>
</evidence>
<dbReference type="Proteomes" id="UP000800094">
    <property type="component" value="Unassembled WGS sequence"/>
</dbReference>
<dbReference type="GO" id="GO:0005524">
    <property type="term" value="F:ATP binding"/>
    <property type="evidence" value="ECO:0007669"/>
    <property type="project" value="UniProtKB-KW"/>
</dbReference>
<dbReference type="InterPro" id="IPR045310">
    <property type="entry name" value="Pcs60-like"/>
</dbReference>
<dbReference type="GO" id="GO:0006631">
    <property type="term" value="P:fatty acid metabolic process"/>
    <property type="evidence" value="ECO:0007669"/>
    <property type="project" value="TreeGrafter"/>
</dbReference>
<dbReference type="GeneID" id="54585728"/>
<dbReference type="SUPFAM" id="SSF56801">
    <property type="entry name" value="Acetyl-CoA synthetase-like"/>
    <property type="match status" value="1"/>
</dbReference>
<dbReference type="OrthoDB" id="3633556at2759"/>
<dbReference type="InterPro" id="IPR045851">
    <property type="entry name" value="AMP-bd_C_sf"/>
</dbReference>
<evidence type="ECO:0000259" key="7">
    <source>
        <dbReference type="Pfam" id="PF13193"/>
    </source>
</evidence>
<dbReference type="InterPro" id="IPR025110">
    <property type="entry name" value="AMP-bd_C"/>
</dbReference>
<keyword evidence="4" id="KW-0067">ATP-binding</keyword>
<feature type="region of interest" description="Disordered" evidence="5">
    <location>
        <begin position="313"/>
        <end position="332"/>
    </location>
</feature>
<sequence>MSTLYSCLTAKTAEPAVIIPNGRAPIILSHQQLLDQVIAFQRKLAQIGISPKEAVGIALPNSLEFVVSFLATGLQRAICAPLNPAYKQDEFEFYFDDLKAPLVLVPSGAIKGNGEVIKAARKCNVAIGEVYWNGSEIALSVGEGDGLRVKKRAGYHEAQPEDVALILHTSGTTGRPKAVPLSHRNLCQTMQNIQATYSLSSADRTLLVMPLFHVHGLLAGFLSPLMSGGSVVVPPRFSASEFWRDFVAYKANWYTAVPTIHQILLKNEMPNPMPEIRFVRSCSSPLSPTVHKQLESLMRAPVVEAYAMTEAAHQMTSNPLPPQSRKPGSVGKPEGVELVIMDEDGTALSEGKIGEVCIKGPNVTSGYIGEGIASPFFASGHFRTGDQGYLDEEGYLFLTGRIKELINKGGEKISPIEIDNTFSQHPHIAEAVSFAIDDELYGQNVAVAICLKEGKSLTTEELLAWYSERAAKFKVPKKVFFTSVMPKTATGKVQRRHVASAMMATEKNGTGMETVEQKHVTAEERAEKKAEEKNEVCHMEPLSRAFTAPARTSDRFMSFGRSLASRVSSAYRGKLSFLSASRKAKALQ</sequence>
<dbReference type="AlphaFoldDB" id="A0A6A6HR33"/>
<evidence type="ECO:0000256" key="4">
    <source>
        <dbReference type="ARBA" id="ARBA00022840"/>
    </source>
</evidence>
<name>A0A6A6HR33_9PLEO</name>
<gene>
    <name evidence="8" type="ORF">BU26DRAFT_556770</name>
</gene>
<dbReference type="InterPro" id="IPR042099">
    <property type="entry name" value="ANL_N_sf"/>
</dbReference>
<protein>
    <submittedName>
        <fullName evidence="8">Acetyl-CoA synthetase-like protein</fullName>
    </submittedName>
</protein>
<proteinExistence type="inferred from homology"/>
<dbReference type="RefSeq" id="XP_033675461.1">
    <property type="nucleotide sequence ID" value="XM_033832398.1"/>
</dbReference>
<dbReference type="Gene3D" id="3.30.300.30">
    <property type="match status" value="1"/>
</dbReference>
<dbReference type="GO" id="GO:0031956">
    <property type="term" value="F:medium-chain fatty acid-CoA ligase activity"/>
    <property type="evidence" value="ECO:0007669"/>
    <property type="project" value="TreeGrafter"/>
</dbReference>
<accession>A0A6A6HR33</accession>
<keyword evidence="9" id="KW-1185">Reference proteome</keyword>
<dbReference type="CDD" id="cd05926">
    <property type="entry name" value="FACL_fum10p_like"/>
    <property type="match status" value="1"/>
</dbReference>
<evidence type="ECO:0000313" key="8">
    <source>
        <dbReference type="EMBL" id="KAF2240457.1"/>
    </source>
</evidence>
<dbReference type="InterPro" id="IPR020845">
    <property type="entry name" value="AMP-binding_CS"/>
</dbReference>
<dbReference type="EMBL" id="ML987217">
    <property type="protein sequence ID" value="KAF2240457.1"/>
    <property type="molecule type" value="Genomic_DNA"/>
</dbReference>
<evidence type="ECO:0000256" key="5">
    <source>
        <dbReference type="SAM" id="MobiDB-lite"/>
    </source>
</evidence>
<dbReference type="Gene3D" id="3.40.50.12780">
    <property type="entry name" value="N-terminal domain of ligase-like"/>
    <property type="match status" value="1"/>
</dbReference>
<evidence type="ECO:0000256" key="3">
    <source>
        <dbReference type="ARBA" id="ARBA00022741"/>
    </source>
</evidence>
<dbReference type="PANTHER" id="PTHR43201">
    <property type="entry name" value="ACYL-COA SYNTHETASE"/>
    <property type="match status" value="1"/>
</dbReference>
<organism evidence="8 9">
    <name type="scientific">Trematosphaeria pertusa</name>
    <dbReference type="NCBI Taxonomy" id="390896"/>
    <lineage>
        <taxon>Eukaryota</taxon>
        <taxon>Fungi</taxon>
        <taxon>Dikarya</taxon>
        <taxon>Ascomycota</taxon>
        <taxon>Pezizomycotina</taxon>
        <taxon>Dothideomycetes</taxon>
        <taxon>Pleosporomycetidae</taxon>
        <taxon>Pleosporales</taxon>
        <taxon>Massarineae</taxon>
        <taxon>Trematosphaeriaceae</taxon>
        <taxon>Trematosphaeria</taxon>
    </lineage>
</organism>
<dbReference type="PROSITE" id="PS00455">
    <property type="entry name" value="AMP_BINDING"/>
    <property type="match status" value="1"/>
</dbReference>
<keyword evidence="3" id="KW-0547">Nucleotide-binding</keyword>
<evidence type="ECO:0000313" key="9">
    <source>
        <dbReference type="Proteomes" id="UP000800094"/>
    </source>
</evidence>
<evidence type="ECO:0000259" key="6">
    <source>
        <dbReference type="Pfam" id="PF00501"/>
    </source>
</evidence>
<dbReference type="InterPro" id="IPR000873">
    <property type="entry name" value="AMP-dep_synth/lig_dom"/>
</dbReference>
<dbReference type="PANTHER" id="PTHR43201:SF5">
    <property type="entry name" value="MEDIUM-CHAIN ACYL-COA LIGASE ACSF2, MITOCHONDRIAL"/>
    <property type="match status" value="1"/>
</dbReference>
<keyword evidence="2" id="KW-0436">Ligase</keyword>
<evidence type="ECO:0000256" key="1">
    <source>
        <dbReference type="ARBA" id="ARBA00006432"/>
    </source>
</evidence>
<feature type="domain" description="AMP-binding enzyme C-terminal" evidence="7">
    <location>
        <begin position="417"/>
        <end position="492"/>
    </location>
</feature>
<dbReference type="Pfam" id="PF13193">
    <property type="entry name" value="AMP-binding_C"/>
    <property type="match status" value="1"/>
</dbReference>
<comment type="similarity">
    <text evidence="1">Belongs to the ATP-dependent AMP-binding enzyme family.</text>
</comment>
<reference evidence="8" key="1">
    <citation type="journal article" date="2020" name="Stud. Mycol.">
        <title>101 Dothideomycetes genomes: a test case for predicting lifestyles and emergence of pathogens.</title>
        <authorList>
            <person name="Haridas S."/>
            <person name="Albert R."/>
            <person name="Binder M."/>
            <person name="Bloem J."/>
            <person name="Labutti K."/>
            <person name="Salamov A."/>
            <person name="Andreopoulos B."/>
            <person name="Baker S."/>
            <person name="Barry K."/>
            <person name="Bills G."/>
            <person name="Bluhm B."/>
            <person name="Cannon C."/>
            <person name="Castanera R."/>
            <person name="Culley D."/>
            <person name="Daum C."/>
            <person name="Ezra D."/>
            <person name="Gonzalez J."/>
            <person name="Henrissat B."/>
            <person name="Kuo A."/>
            <person name="Liang C."/>
            <person name="Lipzen A."/>
            <person name="Lutzoni F."/>
            <person name="Magnuson J."/>
            <person name="Mondo S."/>
            <person name="Nolan M."/>
            <person name="Ohm R."/>
            <person name="Pangilinan J."/>
            <person name="Park H.-J."/>
            <person name="Ramirez L."/>
            <person name="Alfaro M."/>
            <person name="Sun H."/>
            <person name="Tritt A."/>
            <person name="Yoshinaga Y."/>
            <person name="Zwiers L.-H."/>
            <person name="Turgeon B."/>
            <person name="Goodwin S."/>
            <person name="Spatafora J."/>
            <person name="Crous P."/>
            <person name="Grigoriev I."/>
        </authorList>
    </citation>
    <scope>NUCLEOTIDE SEQUENCE</scope>
    <source>
        <strain evidence="8">CBS 122368</strain>
    </source>
</reference>
<dbReference type="Pfam" id="PF00501">
    <property type="entry name" value="AMP-binding"/>
    <property type="match status" value="1"/>
</dbReference>
<feature type="domain" description="AMP-dependent synthetase/ligase" evidence="6">
    <location>
        <begin position="26"/>
        <end position="367"/>
    </location>
</feature>